<dbReference type="Pfam" id="PF22468">
    <property type="entry name" value="ACT_9"/>
    <property type="match status" value="1"/>
</dbReference>
<dbReference type="NCBIfam" id="NF006614">
    <property type="entry name" value="PRK09181.1"/>
    <property type="match status" value="1"/>
</dbReference>
<accession>H5XWX5</accession>
<dbReference type="GO" id="GO:0009090">
    <property type="term" value="P:homoserine biosynthetic process"/>
    <property type="evidence" value="ECO:0007669"/>
    <property type="project" value="TreeGrafter"/>
</dbReference>
<comment type="pathway">
    <text evidence="7">Amino-acid biosynthesis; L-methionine biosynthesis via de novo pathway.</text>
</comment>
<dbReference type="SUPFAM" id="SSF53633">
    <property type="entry name" value="Carbamate kinase-like"/>
    <property type="match status" value="1"/>
</dbReference>
<sequence>MLTVEKIGGTSMLQFQNVLKDIIGYPASEGFRYGRVFVVSAYAGVTNMLLEDKKTKAPGIYQQFIKGEDYESAMDELLIKTLEINETMIDLGLDSKVCKDFLVERIEQTKAYLKSMEDIIASGYVGRESIFSAARELLASIGEAHSAFNTVNILRNNGINSELVDLTGFRDSKQLSISERIEKSFKNVNPHEAIIVATGYTKGIEGIMRQYERGYSEITFSKIATQLQADEAIIHKEYHLSSADPKIVGVDKAIPVGRTNYDVADQLADIGMEAIHPNASKPLELAGINLRIKNTFEPNHPGTVISNDYIGPQAKIEIIAGSDKIVILEIHDTSMVGETGFDLDIMKKFKKYNISYIMKTTNANSISLVIWQSDLSDLLVSDLEAEYRTVTVQEAAIVCVIGSNIAMPSILARAANALAKNDINIKCISQSLRQVNMQFVIDRDMYAKAIVCLNEDLCFADTNH</sequence>
<evidence type="ECO:0000256" key="4">
    <source>
        <dbReference type="ARBA" id="ARBA00022741"/>
    </source>
</evidence>
<evidence type="ECO:0000313" key="11">
    <source>
        <dbReference type="EMBL" id="EHQ90843.1"/>
    </source>
</evidence>
<dbReference type="GO" id="GO:0004072">
    <property type="term" value="F:aspartate kinase activity"/>
    <property type="evidence" value="ECO:0007669"/>
    <property type="project" value="UniProtKB-EC"/>
</dbReference>
<dbReference type="SUPFAM" id="SSF55021">
    <property type="entry name" value="ACT-like"/>
    <property type="match status" value="2"/>
</dbReference>
<dbReference type="EC" id="2.7.2.4" evidence="2"/>
<comment type="similarity">
    <text evidence="1">Belongs to the aspartokinase family.</text>
</comment>
<dbReference type="GO" id="GO:0005829">
    <property type="term" value="C:cytosol"/>
    <property type="evidence" value="ECO:0007669"/>
    <property type="project" value="TreeGrafter"/>
</dbReference>
<evidence type="ECO:0000256" key="8">
    <source>
        <dbReference type="ARBA" id="ARBA00047872"/>
    </source>
</evidence>
<dbReference type="OrthoDB" id="9799110at2"/>
<evidence type="ECO:0000256" key="7">
    <source>
        <dbReference type="ARBA" id="ARBA00034478"/>
    </source>
</evidence>
<protein>
    <recommendedName>
        <fullName evidence="2">aspartate kinase</fullName>
        <ecNumber evidence="2">2.7.2.4</ecNumber>
    </recommendedName>
</protein>
<evidence type="ECO:0000259" key="10">
    <source>
        <dbReference type="Pfam" id="PF22468"/>
    </source>
</evidence>
<evidence type="ECO:0000259" key="9">
    <source>
        <dbReference type="Pfam" id="PF00696"/>
    </source>
</evidence>
<reference evidence="11 12" key="1">
    <citation type="submission" date="2011-11" db="EMBL/GenBank/DDBJ databases">
        <title>The Noncontiguous Finished genome of Desulfosporosinus youngiae DSM 17734.</title>
        <authorList>
            <consortium name="US DOE Joint Genome Institute (JGI-PGF)"/>
            <person name="Lucas S."/>
            <person name="Han J."/>
            <person name="Lapidus A."/>
            <person name="Cheng J.-F."/>
            <person name="Goodwin L."/>
            <person name="Pitluck S."/>
            <person name="Peters L."/>
            <person name="Ovchinnikova G."/>
            <person name="Lu M."/>
            <person name="Land M.L."/>
            <person name="Hauser L."/>
            <person name="Pester M."/>
            <person name="Spring S."/>
            <person name="Ollivier B."/>
            <person name="Rattei T."/>
            <person name="Klenk H.-P."/>
            <person name="Wagner M."/>
            <person name="Loy A."/>
            <person name="Woyke T.J."/>
        </authorList>
    </citation>
    <scope>NUCLEOTIDE SEQUENCE [LARGE SCALE GENOMIC DNA]</scope>
    <source>
        <strain evidence="11 12">DSM 17734</strain>
    </source>
</reference>
<keyword evidence="6" id="KW-0067">ATP-binding</keyword>
<dbReference type="InterPro" id="IPR045865">
    <property type="entry name" value="ACT-like_dom_sf"/>
</dbReference>
<dbReference type="STRING" id="768710.DesyoDRAFT_3859"/>
<feature type="domain" description="Aspartokinase ACT" evidence="10">
    <location>
        <begin position="398"/>
        <end position="456"/>
    </location>
</feature>
<dbReference type="InterPro" id="IPR054352">
    <property type="entry name" value="ACT_Aspartokinase"/>
</dbReference>
<feature type="domain" description="Aspartate/glutamate/uridylate kinase" evidence="9">
    <location>
        <begin position="1"/>
        <end position="294"/>
    </location>
</feature>
<dbReference type="Gene3D" id="3.30.2130.10">
    <property type="entry name" value="VC0802-like"/>
    <property type="match status" value="1"/>
</dbReference>
<dbReference type="RefSeq" id="WP_007785447.1">
    <property type="nucleotide sequence ID" value="NZ_CM001441.1"/>
</dbReference>
<evidence type="ECO:0000256" key="5">
    <source>
        <dbReference type="ARBA" id="ARBA00022777"/>
    </source>
</evidence>
<dbReference type="Gene3D" id="3.40.1160.10">
    <property type="entry name" value="Acetylglutamate kinase-like"/>
    <property type="match status" value="1"/>
</dbReference>
<keyword evidence="12" id="KW-1185">Reference proteome</keyword>
<dbReference type="EMBL" id="CM001441">
    <property type="protein sequence ID" value="EHQ90843.1"/>
    <property type="molecule type" value="Genomic_DNA"/>
</dbReference>
<dbReference type="eggNOG" id="COG0527">
    <property type="taxonomic scope" value="Bacteria"/>
</dbReference>
<dbReference type="Proteomes" id="UP000005104">
    <property type="component" value="Chromosome"/>
</dbReference>
<dbReference type="InterPro" id="IPR001048">
    <property type="entry name" value="Asp/Glu/Uridylate_kinase"/>
</dbReference>
<dbReference type="PANTHER" id="PTHR21499">
    <property type="entry name" value="ASPARTATE KINASE"/>
    <property type="match status" value="1"/>
</dbReference>
<dbReference type="HOGENOM" id="CLU_047213_0_0_9"/>
<name>H5XWX5_9FIRM</name>
<evidence type="ECO:0000256" key="1">
    <source>
        <dbReference type="ARBA" id="ARBA00010122"/>
    </source>
</evidence>
<evidence type="ECO:0000256" key="3">
    <source>
        <dbReference type="ARBA" id="ARBA00022679"/>
    </source>
</evidence>
<keyword evidence="4" id="KW-0547">Nucleotide-binding</keyword>
<dbReference type="InterPro" id="IPR036393">
    <property type="entry name" value="AceGlu_kinase-like_sf"/>
</dbReference>
<evidence type="ECO:0000313" key="12">
    <source>
        <dbReference type="Proteomes" id="UP000005104"/>
    </source>
</evidence>
<keyword evidence="3" id="KW-0808">Transferase</keyword>
<dbReference type="AlphaFoldDB" id="H5XWX5"/>
<evidence type="ECO:0000256" key="6">
    <source>
        <dbReference type="ARBA" id="ARBA00022840"/>
    </source>
</evidence>
<dbReference type="Pfam" id="PF00696">
    <property type="entry name" value="AA_kinase"/>
    <property type="match status" value="1"/>
</dbReference>
<dbReference type="GO" id="GO:0005524">
    <property type="term" value="F:ATP binding"/>
    <property type="evidence" value="ECO:0007669"/>
    <property type="project" value="UniProtKB-KW"/>
</dbReference>
<organism evidence="11 12">
    <name type="scientific">Desulfosporosinus youngiae DSM 17734</name>
    <dbReference type="NCBI Taxonomy" id="768710"/>
    <lineage>
        <taxon>Bacteria</taxon>
        <taxon>Bacillati</taxon>
        <taxon>Bacillota</taxon>
        <taxon>Clostridia</taxon>
        <taxon>Eubacteriales</taxon>
        <taxon>Desulfitobacteriaceae</taxon>
        <taxon>Desulfosporosinus</taxon>
    </lineage>
</organism>
<evidence type="ECO:0000256" key="2">
    <source>
        <dbReference type="ARBA" id="ARBA00013059"/>
    </source>
</evidence>
<keyword evidence="5 11" id="KW-0418">Kinase</keyword>
<proteinExistence type="inferred from homology"/>
<comment type="catalytic activity">
    <reaction evidence="8">
        <text>L-aspartate + ATP = 4-phospho-L-aspartate + ADP</text>
        <dbReference type="Rhea" id="RHEA:23776"/>
        <dbReference type="ChEBI" id="CHEBI:29991"/>
        <dbReference type="ChEBI" id="CHEBI:30616"/>
        <dbReference type="ChEBI" id="CHEBI:57535"/>
        <dbReference type="ChEBI" id="CHEBI:456216"/>
        <dbReference type="EC" id="2.7.2.4"/>
    </reaction>
</comment>
<gene>
    <name evidence="11" type="ORF">DesyoDRAFT_3859</name>
</gene>
<dbReference type="PANTHER" id="PTHR21499:SF3">
    <property type="entry name" value="ASPARTOKINASE"/>
    <property type="match status" value="1"/>
</dbReference>
<dbReference type="GO" id="GO:0009089">
    <property type="term" value="P:lysine biosynthetic process via diaminopimelate"/>
    <property type="evidence" value="ECO:0007669"/>
    <property type="project" value="TreeGrafter"/>
</dbReference>